<evidence type="ECO:0000259" key="2">
    <source>
        <dbReference type="Pfam" id="PF00085"/>
    </source>
</evidence>
<protein>
    <submittedName>
        <fullName evidence="3">Thioredoxin Y2- chloroplastic</fullName>
    </submittedName>
</protein>
<dbReference type="Proteomes" id="UP001153555">
    <property type="component" value="Unassembled WGS sequence"/>
</dbReference>
<accession>A0A9N7RTR3</accession>
<dbReference type="CDD" id="cd02947">
    <property type="entry name" value="TRX_family"/>
    <property type="match status" value="1"/>
</dbReference>
<evidence type="ECO:0000256" key="1">
    <source>
        <dbReference type="ARBA" id="ARBA00023157"/>
    </source>
</evidence>
<dbReference type="Pfam" id="PF00085">
    <property type="entry name" value="Thioredoxin"/>
    <property type="match status" value="1"/>
</dbReference>
<comment type="caution">
    <text evidence="3">The sequence shown here is derived from an EMBL/GenBank/DDBJ whole genome shotgun (WGS) entry which is preliminary data.</text>
</comment>
<keyword evidence="1" id="KW-1015">Disulfide bond</keyword>
<feature type="domain" description="Thioredoxin" evidence="2">
    <location>
        <begin position="64"/>
        <end position="107"/>
    </location>
</feature>
<dbReference type="InterPro" id="IPR013766">
    <property type="entry name" value="Thioredoxin_domain"/>
</dbReference>
<evidence type="ECO:0000313" key="3">
    <source>
        <dbReference type="EMBL" id="CAA0841760.1"/>
    </source>
</evidence>
<evidence type="ECO:0000313" key="4">
    <source>
        <dbReference type="Proteomes" id="UP001153555"/>
    </source>
</evidence>
<dbReference type="InterPro" id="IPR017937">
    <property type="entry name" value="Thioredoxin_CS"/>
</dbReference>
<dbReference type="PROSITE" id="PS00194">
    <property type="entry name" value="THIOREDOXIN_1"/>
    <property type="match status" value="1"/>
</dbReference>
<gene>
    <name evidence="3" type="ORF">SHERM_07635</name>
</gene>
<dbReference type="InterPro" id="IPR036249">
    <property type="entry name" value="Thioredoxin-like_sf"/>
</dbReference>
<dbReference type="AlphaFoldDB" id="A0A9N7RTR3"/>
<dbReference type="Gene3D" id="3.40.30.10">
    <property type="entry name" value="Glutaredoxin"/>
    <property type="match status" value="1"/>
</dbReference>
<sequence>MAISVTAAASIAVKTPSSSPSKSCNFAHFSSLRLPTELRVSSLRSHYLGTNPRRQALTLVAAKQQTYSSFDELLQKSDKPVLVDFYATWCGPCQFMGPILDKRHYQLSFCLRMGNHVIALRAHWVLISSSNALRLHCKLRSSRIWGTRATFSRDNVMPSHLVKIADSSI</sequence>
<dbReference type="PANTHER" id="PTHR45663">
    <property type="entry name" value="GEO12009P1"/>
    <property type="match status" value="1"/>
</dbReference>
<dbReference type="GO" id="GO:0005737">
    <property type="term" value="C:cytoplasm"/>
    <property type="evidence" value="ECO:0007669"/>
    <property type="project" value="TreeGrafter"/>
</dbReference>
<keyword evidence="4" id="KW-1185">Reference proteome</keyword>
<proteinExistence type="predicted"/>
<name>A0A9N7RTR3_STRHE</name>
<organism evidence="3 4">
    <name type="scientific">Striga hermonthica</name>
    <name type="common">Purple witchweed</name>
    <name type="synonym">Buchnera hermonthica</name>
    <dbReference type="NCBI Taxonomy" id="68872"/>
    <lineage>
        <taxon>Eukaryota</taxon>
        <taxon>Viridiplantae</taxon>
        <taxon>Streptophyta</taxon>
        <taxon>Embryophyta</taxon>
        <taxon>Tracheophyta</taxon>
        <taxon>Spermatophyta</taxon>
        <taxon>Magnoliopsida</taxon>
        <taxon>eudicotyledons</taxon>
        <taxon>Gunneridae</taxon>
        <taxon>Pentapetalae</taxon>
        <taxon>asterids</taxon>
        <taxon>lamiids</taxon>
        <taxon>Lamiales</taxon>
        <taxon>Orobanchaceae</taxon>
        <taxon>Buchnereae</taxon>
        <taxon>Striga</taxon>
    </lineage>
</organism>
<dbReference type="OrthoDB" id="2121326at2759"/>
<dbReference type="EMBL" id="CACSLK010034598">
    <property type="protein sequence ID" value="CAA0841760.1"/>
    <property type="molecule type" value="Genomic_DNA"/>
</dbReference>
<dbReference type="GO" id="GO:0015035">
    <property type="term" value="F:protein-disulfide reductase activity"/>
    <property type="evidence" value="ECO:0007669"/>
    <property type="project" value="TreeGrafter"/>
</dbReference>
<dbReference type="SUPFAM" id="SSF52833">
    <property type="entry name" value="Thioredoxin-like"/>
    <property type="match status" value="1"/>
</dbReference>
<dbReference type="PANTHER" id="PTHR45663:SF15">
    <property type="entry name" value="THIOREDOXIN Y1, CHLOROPLASTIC"/>
    <property type="match status" value="1"/>
</dbReference>
<reference evidence="3" key="1">
    <citation type="submission" date="2019-12" db="EMBL/GenBank/DDBJ databases">
        <authorList>
            <person name="Scholes J."/>
        </authorList>
    </citation>
    <scope>NUCLEOTIDE SEQUENCE</scope>
</reference>